<keyword evidence="16" id="KW-1185">Reference proteome</keyword>
<dbReference type="PRINTS" id="PR00111">
    <property type="entry name" value="ABHYDROLASE"/>
</dbReference>
<evidence type="ECO:0000256" key="9">
    <source>
        <dbReference type="ARBA" id="ARBA00022801"/>
    </source>
</evidence>
<sequence length="321" mass="36731">MASPRRRTLYPEIEPYNAGFLQVSGLHRVYFEESGNPDGKPAVFLHGGPGGGTVPDQRRFFDPERYRIVLFDQRGCGKSTPHAELRDNTTWDLVADIERVREHLNIQRWLVFGGSWGSTLALAYAQKHPRKVTEMVLRGIFLLRRSELRWFYQDGASALFPDAWERFLAPIPAAERGDLMKAYHRRLTSDDALVRRDAARAWSVWEASTSYLHVNSEQIERAGEDEFSLAFARIEAHYFVHRGFLERDNQLIENVPRIRNIPAVIVQGRYDVVCPAQSAWDLHRAWPEADLRIVDDAGHSAFEPGILHELVSATDHFAGRT</sequence>
<evidence type="ECO:0000256" key="10">
    <source>
        <dbReference type="ARBA" id="ARBA00029605"/>
    </source>
</evidence>
<comment type="similarity">
    <text evidence="3 11 13">Belongs to the peptidase S33 family.</text>
</comment>
<evidence type="ECO:0000256" key="5">
    <source>
        <dbReference type="ARBA" id="ARBA00021843"/>
    </source>
</evidence>
<dbReference type="Proteomes" id="UP000199400">
    <property type="component" value="Unassembled WGS sequence"/>
</dbReference>
<dbReference type="GO" id="GO:0004177">
    <property type="term" value="F:aminopeptidase activity"/>
    <property type="evidence" value="ECO:0007669"/>
    <property type="project" value="UniProtKB-UniRule"/>
</dbReference>
<dbReference type="GO" id="GO:0006508">
    <property type="term" value="P:proteolysis"/>
    <property type="evidence" value="ECO:0007669"/>
    <property type="project" value="UniProtKB-KW"/>
</dbReference>
<name>A0A1I1VJQ4_9BACT</name>
<evidence type="ECO:0000256" key="12">
    <source>
        <dbReference type="PIRSR" id="PIRSR006431-1"/>
    </source>
</evidence>
<dbReference type="PIRSF" id="PIRSF006431">
    <property type="entry name" value="Pept_S33"/>
    <property type="match status" value="1"/>
</dbReference>
<comment type="catalytic activity">
    <reaction evidence="1 11 13">
        <text>Release of N-terminal proline from a peptide.</text>
        <dbReference type="EC" id="3.4.11.5"/>
    </reaction>
</comment>
<dbReference type="Gene3D" id="3.40.50.1820">
    <property type="entry name" value="alpha/beta hydrolase"/>
    <property type="match status" value="1"/>
</dbReference>
<evidence type="ECO:0000256" key="7">
    <source>
        <dbReference type="ARBA" id="ARBA00022490"/>
    </source>
</evidence>
<proteinExistence type="inferred from homology"/>
<evidence type="ECO:0000259" key="14">
    <source>
        <dbReference type="Pfam" id="PF00561"/>
    </source>
</evidence>
<evidence type="ECO:0000256" key="11">
    <source>
        <dbReference type="PIRNR" id="PIRNR006431"/>
    </source>
</evidence>
<evidence type="ECO:0000256" key="8">
    <source>
        <dbReference type="ARBA" id="ARBA00022670"/>
    </source>
</evidence>
<dbReference type="PRINTS" id="PR00793">
    <property type="entry name" value="PROAMNOPTASE"/>
</dbReference>
<dbReference type="InterPro" id="IPR000073">
    <property type="entry name" value="AB_hydrolase_1"/>
</dbReference>
<dbReference type="PANTHER" id="PTHR43722:SF1">
    <property type="entry name" value="PROLINE IMINOPEPTIDASE"/>
    <property type="match status" value="1"/>
</dbReference>
<reference evidence="16" key="1">
    <citation type="submission" date="2016-10" db="EMBL/GenBank/DDBJ databases">
        <authorList>
            <person name="Varghese N."/>
            <person name="Submissions S."/>
        </authorList>
    </citation>
    <scope>NUCLEOTIDE SEQUENCE [LARGE SCALE GENOMIC DNA]</scope>
    <source>
        <strain evidence="16">ATCC 25963</strain>
    </source>
</reference>
<dbReference type="InterPro" id="IPR005944">
    <property type="entry name" value="Pro_iminopeptidase"/>
</dbReference>
<dbReference type="AlphaFoldDB" id="A0A1I1VJQ4"/>
<evidence type="ECO:0000256" key="3">
    <source>
        <dbReference type="ARBA" id="ARBA00010088"/>
    </source>
</evidence>
<dbReference type="Pfam" id="PF00561">
    <property type="entry name" value="Abhydrolase_1"/>
    <property type="match status" value="1"/>
</dbReference>
<feature type="active site" description="Proton donor" evidence="12">
    <location>
        <position position="299"/>
    </location>
</feature>
<feature type="active site" evidence="12">
    <location>
        <position position="271"/>
    </location>
</feature>
<dbReference type="SUPFAM" id="SSF53474">
    <property type="entry name" value="alpha/beta-Hydrolases"/>
    <property type="match status" value="1"/>
</dbReference>
<dbReference type="PANTHER" id="PTHR43722">
    <property type="entry name" value="PROLINE IMINOPEPTIDASE"/>
    <property type="match status" value="1"/>
</dbReference>
<keyword evidence="9 11" id="KW-0378">Hydrolase</keyword>
<dbReference type="NCBIfam" id="TIGR01249">
    <property type="entry name" value="pro_imino_pep_1"/>
    <property type="match status" value="1"/>
</dbReference>
<feature type="domain" description="AB hydrolase-1" evidence="14">
    <location>
        <begin position="43"/>
        <end position="303"/>
    </location>
</feature>
<evidence type="ECO:0000256" key="13">
    <source>
        <dbReference type="RuleBase" id="RU003421"/>
    </source>
</evidence>
<dbReference type="GO" id="GO:0005737">
    <property type="term" value="C:cytoplasm"/>
    <property type="evidence" value="ECO:0007669"/>
    <property type="project" value="UniProtKB-SubCell"/>
</dbReference>
<evidence type="ECO:0000256" key="4">
    <source>
        <dbReference type="ARBA" id="ARBA00012568"/>
    </source>
</evidence>
<evidence type="ECO:0000313" key="15">
    <source>
        <dbReference type="EMBL" id="SFD83045.1"/>
    </source>
</evidence>
<organism evidence="15 16">
    <name type="scientific">Nannocystis exedens</name>
    <dbReference type="NCBI Taxonomy" id="54"/>
    <lineage>
        <taxon>Bacteria</taxon>
        <taxon>Pseudomonadati</taxon>
        <taxon>Myxococcota</taxon>
        <taxon>Polyangia</taxon>
        <taxon>Nannocystales</taxon>
        <taxon>Nannocystaceae</taxon>
        <taxon>Nannocystis</taxon>
    </lineage>
</organism>
<dbReference type="RefSeq" id="WP_096330519.1">
    <property type="nucleotide sequence ID" value="NZ_FOMX01000005.1"/>
</dbReference>
<dbReference type="InterPro" id="IPR029058">
    <property type="entry name" value="AB_hydrolase_fold"/>
</dbReference>
<dbReference type="EMBL" id="FOMX01000005">
    <property type="protein sequence ID" value="SFD83045.1"/>
    <property type="molecule type" value="Genomic_DNA"/>
</dbReference>
<gene>
    <name evidence="15" type="ORF">SAMN02745121_01699</name>
</gene>
<feature type="active site" description="Nucleophile" evidence="12">
    <location>
        <position position="115"/>
    </location>
</feature>
<keyword evidence="8 11" id="KW-0645">Protease</keyword>
<evidence type="ECO:0000313" key="16">
    <source>
        <dbReference type="Proteomes" id="UP000199400"/>
    </source>
</evidence>
<keyword evidence="7 11" id="KW-0963">Cytoplasm</keyword>
<evidence type="ECO:0000256" key="2">
    <source>
        <dbReference type="ARBA" id="ARBA00004496"/>
    </source>
</evidence>
<dbReference type="STRING" id="54.SAMN02745121_01699"/>
<keyword evidence="6 11" id="KW-0031">Aminopeptidase</keyword>
<dbReference type="EC" id="3.4.11.5" evidence="4 11"/>
<dbReference type="OrthoDB" id="9796770at2"/>
<comment type="subcellular location">
    <subcellularLocation>
        <location evidence="2 11">Cytoplasm</location>
    </subcellularLocation>
</comment>
<accession>A0A1I1VJQ4</accession>
<dbReference type="InterPro" id="IPR002410">
    <property type="entry name" value="Peptidase_S33"/>
</dbReference>
<evidence type="ECO:0000256" key="6">
    <source>
        <dbReference type="ARBA" id="ARBA00022438"/>
    </source>
</evidence>
<protein>
    <recommendedName>
        <fullName evidence="5 11">Proline iminopeptidase</fullName>
        <shortName evidence="11">PIP</shortName>
        <ecNumber evidence="4 11">3.4.11.5</ecNumber>
    </recommendedName>
    <alternativeName>
        <fullName evidence="10 11">Prolyl aminopeptidase</fullName>
    </alternativeName>
</protein>
<evidence type="ECO:0000256" key="1">
    <source>
        <dbReference type="ARBA" id="ARBA00001585"/>
    </source>
</evidence>